<sequence length="265" mass="29445">MRAAIFILAIVAGALAAPAAAEERYQCKCCGEYFGKNPNAPTFWKKTLGLGRLIRNQKYEEVLARFDDLFRKNDYSISDVGWAGEALFALGALKSGIHDPLQPYRYFQAGKSKDPVADDLQWMHAKYGKKIWDASAIAEYGNAVLCATSELRQANPSDTRLLNRRLSALIVTGHFDNALREVAAVPADSLAYVNDIGEILAKTTQEYIGMARYAEGADYLATLKKVHGLSNDAQDHWVARLTRGVEQEPLPPDRKKRLLTKIRAI</sequence>
<evidence type="ECO:0000313" key="3">
    <source>
        <dbReference type="Proteomes" id="UP000179076"/>
    </source>
</evidence>
<dbReference type="AlphaFoldDB" id="A0A1F6V9V7"/>
<name>A0A1F6V9V7_9PROT</name>
<evidence type="ECO:0000313" key="2">
    <source>
        <dbReference type="EMBL" id="OGI66443.1"/>
    </source>
</evidence>
<accession>A0A1F6V9V7</accession>
<dbReference type="EMBL" id="MFSP01000087">
    <property type="protein sequence ID" value="OGI66443.1"/>
    <property type="molecule type" value="Genomic_DNA"/>
</dbReference>
<reference evidence="2 3" key="1">
    <citation type="journal article" date="2016" name="Nat. Commun.">
        <title>Thousands of microbial genomes shed light on interconnected biogeochemical processes in an aquifer system.</title>
        <authorList>
            <person name="Anantharaman K."/>
            <person name="Brown C.T."/>
            <person name="Hug L.A."/>
            <person name="Sharon I."/>
            <person name="Castelle C.J."/>
            <person name="Probst A.J."/>
            <person name="Thomas B.C."/>
            <person name="Singh A."/>
            <person name="Wilkins M.J."/>
            <person name="Karaoz U."/>
            <person name="Brodie E.L."/>
            <person name="Williams K.H."/>
            <person name="Hubbard S.S."/>
            <person name="Banfield J.F."/>
        </authorList>
    </citation>
    <scope>NUCLEOTIDE SEQUENCE [LARGE SCALE GENOMIC DNA]</scope>
</reference>
<feature type="signal peptide" evidence="1">
    <location>
        <begin position="1"/>
        <end position="16"/>
    </location>
</feature>
<keyword evidence="1" id="KW-0732">Signal</keyword>
<dbReference type="Proteomes" id="UP000179076">
    <property type="component" value="Unassembled WGS sequence"/>
</dbReference>
<proteinExistence type="predicted"/>
<organism evidence="2 3">
    <name type="scientific">Candidatus Muproteobacteria bacterium RBG_16_60_9</name>
    <dbReference type="NCBI Taxonomy" id="1817755"/>
    <lineage>
        <taxon>Bacteria</taxon>
        <taxon>Pseudomonadati</taxon>
        <taxon>Pseudomonadota</taxon>
        <taxon>Candidatus Muproteobacteria</taxon>
    </lineage>
</organism>
<comment type="caution">
    <text evidence="2">The sequence shown here is derived from an EMBL/GenBank/DDBJ whole genome shotgun (WGS) entry which is preliminary data.</text>
</comment>
<evidence type="ECO:0000256" key="1">
    <source>
        <dbReference type="SAM" id="SignalP"/>
    </source>
</evidence>
<gene>
    <name evidence="2" type="ORF">A2W18_03675</name>
</gene>
<feature type="chain" id="PRO_5009527184" evidence="1">
    <location>
        <begin position="17"/>
        <end position="265"/>
    </location>
</feature>
<protein>
    <submittedName>
        <fullName evidence="2">Uncharacterized protein</fullName>
    </submittedName>
</protein>